<sequence>MALKRLRTPFFVLRPLAPVGILEECMWEALFSFRPLVAQAILFIFSVTT</sequence>
<gene>
    <name evidence="1" type="ORF">E2C01_018928</name>
</gene>
<organism evidence="1 2">
    <name type="scientific">Portunus trituberculatus</name>
    <name type="common">Swimming crab</name>
    <name type="synonym">Neptunus trituberculatus</name>
    <dbReference type="NCBI Taxonomy" id="210409"/>
    <lineage>
        <taxon>Eukaryota</taxon>
        <taxon>Metazoa</taxon>
        <taxon>Ecdysozoa</taxon>
        <taxon>Arthropoda</taxon>
        <taxon>Crustacea</taxon>
        <taxon>Multicrustacea</taxon>
        <taxon>Malacostraca</taxon>
        <taxon>Eumalacostraca</taxon>
        <taxon>Eucarida</taxon>
        <taxon>Decapoda</taxon>
        <taxon>Pleocyemata</taxon>
        <taxon>Brachyura</taxon>
        <taxon>Eubrachyura</taxon>
        <taxon>Portunoidea</taxon>
        <taxon>Portunidae</taxon>
        <taxon>Portuninae</taxon>
        <taxon>Portunus</taxon>
    </lineage>
</organism>
<dbReference type="EMBL" id="VSRR010001512">
    <property type="protein sequence ID" value="MPC25806.1"/>
    <property type="molecule type" value="Genomic_DNA"/>
</dbReference>
<evidence type="ECO:0000313" key="1">
    <source>
        <dbReference type="EMBL" id="MPC25806.1"/>
    </source>
</evidence>
<evidence type="ECO:0000313" key="2">
    <source>
        <dbReference type="Proteomes" id="UP000324222"/>
    </source>
</evidence>
<proteinExistence type="predicted"/>
<reference evidence="1 2" key="1">
    <citation type="submission" date="2019-05" db="EMBL/GenBank/DDBJ databases">
        <title>Another draft genome of Portunus trituberculatus and its Hox gene families provides insights of decapod evolution.</title>
        <authorList>
            <person name="Jeong J.-H."/>
            <person name="Song I."/>
            <person name="Kim S."/>
            <person name="Choi T."/>
            <person name="Kim D."/>
            <person name="Ryu S."/>
            <person name="Kim W."/>
        </authorList>
    </citation>
    <scope>NUCLEOTIDE SEQUENCE [LARGE SCALE GENOMIC DNA]</scope>
    <source>
        <tissue evidence="1">Muscle</tissue>
    </source>
</reference>
<keyword evidence="2" id="KW-1185">Reference proteome</keyword>
<name>A0A5B7DXT5_PORTR</name>
<protein>
    <submittedName>
        <fullName evidence="1">Uncharacterized protein</fullName>
    </submittedName>
</protein>
<accession>A0A5B7DXT5</accession>
<comment type="caution">
    <text evidence="1">The sequence shown here is derived from an EMBL/GenBank/DDBJ whole genome shotgun (WGS) entry which is preliminary data.</text>
</comment>
<dbReference type="AlphaFoldDB" id="A0A5B7DXT5"/>
<dbReference type="Proteomes" id="UP000324222">
    <property type="component" value="Unassembled WGS sequence"/>
</dbReference>